<name>K5VNE8_AGABU</name>
<reference evidence="3" key="1">
    <citation type="journal article" date="2012" name="Proc. Natl. Acad. Sci. U.S.A.">
        <title>Genome sequence of the button mushroom Agaricus bisporus reveals mechanisms governing adaptation to a humic-rich ecological niche.</title>
        <authorList>
            <person name="Morin E."/>
            <person name="Kohler A."/>
            <person name="Baker A.R."/>
            <person name="Foulongne-Oriol M."/>
            <person name="Lombard V."/>
            <person name="Nagy L.G."/>
            <person name="Ohm R.A."/>
            <person name="Patyshakuliyeva A."/>
            <person name="Brun A."/>
            <person name="Aerts A.L."/>
            <person name="Bailey A.M."/>
            <person name="Billette C."/>
            <person name="Coutinho P.M."/>
            <person name="Deakin G."/>
            <person name="Doddapaneni H."/>
            <person name="Floudas D."/>
            <person name="Grimwood J."/>
            <person name="Hilden K."/>
            <person name="Kuees U."/>
            <person name="LaButti K.M."/>
            <person name="Lapidus A."/>
            <person name="Lindquist E.A."/>
            <person name="Lucas S.M."/>
            <person name="Murat C."/>
            <person name="Riley R.W."/>
            <person name="Salamov A.A."/>
            <person name="Schmutz J."/>
            <person name="Subramanian V."/>
            <person name="Woesten H.A.B."/>
            <person name="Xu J."/>
            <person name="Eastwood D.C."/>
            <person name="Foster G.D."/>
            <person name="Sonnenberg A.S."/>
            <person name="Cullen D."/>
            <person name="de Vries R.P."/>
            <person name="Lundell T."/>
            <person name="Hibbett D.S."/>
            <person name="Henrissat B."/>
            <person name="Burton K.S."/>
            <person name="Kerrigan R.W."/>
            <person name="Challen M.P."/>
            <person name="Grigoriev I.V."/>
            <person name="Martin F."/>
        </authorList>
    </citation>
    <scope>NUCLEOTIDE SEQUENCE [LARGE SCALE GENOMIC DNA]</scope>
    <source>
        <strain evidence="3">JB137-S8 / ATCC MYA-4627 / FGSC 10392</strain>
    </source>
</reference>
<evidence type="ECO:0000313" key="3">
    <source>
        <dbReference type="Proteomes" id="UP000008493"/>
    </source>
</evidence>
<accession>K5VNE8</accession>
<evidence type="ECO:0000256" key="1">
    <source>
        <dbReference type="SAM" id="SignalP"/>
    </source>
</evidence>
<dbReference type="GeneID" id="18827501"/>
<dbReference type="InParanoid" id="K5VNE8"/>
<dbReference type="EMBL" id="JH971406">
    <property type="protein sequence ID" value="EKM75989.1"/>
    <property type="molecule type" value="Genomic_DNA"/>
</dbReference>
<keyword evidence="1" id="KW-0732">Signal</keyword>
<organism evidence="2 3">
    <name type="scientific">Agaricus bisporus var. burnettii (strain JB137-S8 / ATCC MYA-4627 / FGSC 10392)</name>
    <name type="common">White button mushroom</name>
    <dbReference type="NCBI Taxonomy" id="597362"/>
    <lineage>
        <taxon>Eukaryota</taxon>
        <taxon>Fungi</taxon>
        <taxon>Dikarya</taxon>
        <taxon>Basidiomycota</taxon>
        <taxon>Agaricomycotina</taxon>
        <taxon>Agaricomycetes</taxon>
        <taxon>Agaricomycetidae</taxon>
        <taxon>Agaricales</taxon>
        <taxon>Agaricineae</taxon>
        <taxon>Agaricaceae</taxon>
        <taxon>Agaricus</taxon>
    </lineage>
</organism>
<proteinExistence type="predicted"/>
<evidence type="ECO:0000313" key="2">
    <source>
        <dbReference type="EMBL" id="EKM75989.1"/>
    </source>
</evidence>
<gene>
    <name evidence="2" type="ORF">AGABI1DRAFT_131707</name>
</gene>
<protein>
    <submittedName>
        <fullName evidence="2">Uncharacterized protein</fullName>
    </submittedName>
</protein>
<sequence length="77" mass="8201">MQLNYLTMFFKAYLVASTLLAVAAAQDSLTCFQGPPTAAGPATDCTPFVDEFCDSVGLVNVSTTKSALFLSETDQRV</sequence>
<feature type="chain" id="PRO_5003884983" evidence="1">
    <location>
        <begin position="26"/>
        <end position="77"/>
    </location>
</feature>
<dbReference type="AlphaFoldDB" id="K5VNE8"/>
<dbReference type="KEGG" id="abp:AGABI1DRAFT131707"/>
<dbReference type="Proteomes" id="UP000008493">
    <property type="component" value="Unassembled WGS sequence"/>
</dbReference>
<feature type="signal peptide" evidence="1">
    <location>
        <begin position="1"/>
        <end position="25"/>
    </location>
</feature>
<keyword evidence="3" id="KW-1185">Reference proteome</keyword>
<dbReference type="HOGENOM" id="CLU_2637508_0_0_1"/>
<dbReference type="RefSeq" id="XP_007333365.1">
    <property type="nucleotide sequence ID" value="XM_007333303.1"/>
</dbReference>